<comment type="caution">
    <text evidence="1">The sequence shown here is derived from an EMBL/GenBank/DDBJ whole genome shotgun (WGS) entry which is preliminary data.</text>
</comment>
<name>A0AAV9XTA7_9CRYT</name>
<sequence>MASEVVISQVLDEIKQSIFLINESLGFEKYDTSDFSVSTVLDVCDIRIVDELPPISPGNGESLFVFPCNESQDSNNRFNSNCSNNSVATQQNGASNYILVTAPPLNSAPDESVYDSDGIGSSQNTRVETGNYWNYDDCESTSEGSFLSEYESDVRNENETCSNIEDVFDKDIINSESSFRLDLDDKSHKDLADVGNVDGHIICGNYNQIGKVQSRNSGGCNILDLIGRENIVTPQSGCGYSKDKLSSINNDITLNYDSGDIIDTSSLEDVSPRYMTEPGILKRHIVTDLGGEERRYKTIKCDSQLPICRNNSDGRIFY</sequence>
<proteinExistence type="predicted"/>
<dbReference type="AlphaFoldDB" id="A0AAV9XTA7"/>
<keyword evidence="2" id="KW-1185">Reference proteome</keyword>
<evidence type="ECO:0000313" key="2">
    <source>
        <dbReference type="Proteomes" id="UP001311799"/>
    </source>
</evidence>
<dbReference type="Proteomes" id="UP001311799">
    <property type="component" value="Unassembled WGS sequence"/>
</dbReference>
<gene>
    <name evidence="1" type="ORF">RS030_71101</name>
</gene>
<evidence type="ECO:0000313" key="1">
    <source>
        <dbReference type="EMBL" id="KAK6587993.1"/>
    </source>
</evidence>
<accession>A0AAV9XTA7</accession>
<organism evidence="1 2">
    <name type="scientific">Cryptosporidium xiaoi</name>
    <dbReference type="NCBI Taxonomy" id="659607"/>
    <lineage>
        <taxon>Eukaryota</taxon>
        <taxon>Sar</taxon>
        <taxon>Alveolata</taxon>
        <taxon>Apicomplexa</taxon>
        <taxon>Conoidasida</taxon>
        <taxon>Coccidia</taxon>
        <taxon>Eucoccidiorida</taxon>
        <taxon>Eimeriorina</taxon>
        <taxon>Cryptosporidiidae</taxon>
        <taxon>Cryptosporidium</taxon>
    </lineage>
</organism>
<protein>
    <submittedName>
        <fullName evidence="1">Uncharacterized protein</fullName>
    </submittedName>
</protein>
<reference evidence="1 2" key="1">
    <citation type="submission" date="2023-10" db="EMBL/GenBank/DDBJ databases">
        <title>Comparative genomics analysis reveals potential genetic determinants of host preference in Cryptosporidium xiaoi.</title>
        <authorList>
            <person name="Xiao L."/>
            <person name="Li J."/>
        </authorList>
    </citation>
    <scope>NUCLEOTIDE SEQUENCE [LARGE SCALE GENOMIC DNA]</scope>
    <source>
        <strain evidence="1 2">52996</strain>
    </source>
</reference>
<dbReference type="EMBL" id="JAWDEY010000035">
    <property type="protein sequence ID" value="KAK6587993.1"/>
    <property type="molecule type" value="Genomic_DNA"/>
</dbReference>